<reference evidence="1" key="1">
    <citation type="submission" date="2018-05" db="EMBL/GenBank/DDBJ databases">
        <title>Draft genome of Mucuna pruriens seed.</title>
        <authorList>
            <person name="Nnadi N.E."/>
            <person name="Vos R."/>
            <person name="Hasami M.H."/>
            <person name="Devisetty U.K."/>
            <person name="Aguiy J.C."/>
        </authorList>
    </citation>
    <scope>NUCLEOTIDE SEQUENCE [LARGE SCALE GENOMIC DNA]</scope>
    <source>
        <strain evidence="1">JCA_2017</strain>
    </source>
</reference>
<comment type="caution">
    <text evidence="1">The sequence shown here is derived from an EMBL/GenBank/DDBJ whole genome shotgun (WGS) entry which is preliminary data.</text>
</comment>
<dbReference type="AlphaFoldDB" id="A0A371FGP4"/>
<protein>
    <submittedName>
        <fullName evidence="1">Uncharacterized protein</fullName>
    </submittedName>
</protein>
<evidence type="ECO:0000313" key="2">
    <source>
        <dbReference type="Proteomes" id="UP000257109"/>
    </source>
</evidence>
<dbReference type="EMBL" id="QJKJ01009165">
    <property type="protein sequence ID" value="RDX77452.1"/>
    <property type="molecule type" value="Genomic_DNA"/>
</dbReference>
<sequence length="128" mass="14497">MVLLKKIVCRFGLPSVIVLDNCILASWRKLRDDRQRNYLKYSSCIILPLTPPPNKLHIGVCSQSKGDLAIKHKGLLTKTQKARPSTEKSPQGPYRIVDEVVEGRFLVRAPKQEKGPMHLEYGKFACLL</sequence>
<feature type="non-terminal residue" evidence="1">
    <location>
        <position position="1"/>
    </location>
</feature>
<name>A0A371FGP4_MUCPR</name>
<gene>
    <name evidence="1" type="ORF">CR513_42428</name>
</gene>
<organism evidence="1 2">
    <name type="scientific">Mucuna pruriens</name>
    <name type="common">Velvet bean</name>
    <name type="synonym">Dolichos pruriens</name>
    <dbReference type="NCBI Taxonomy" id="157652"/>
    <lineage>
        <taxon>Eukaryota</taxon>
        <taxon>Viridiplantae</taxon>
        <taxon>Streptophyta</taxon>
        <taxon>Embryophyta</taxon>
        <taxon>Tracheophyta</taxon>
        <taxon>Spermatophyta</taxon>
        <taxon>Magnoliopsida</taxon>
        <taxon>eudicotyledons</taxon>
        <taxon>Gunneridae</taxon>
        <taxon>Pentapetalae</taxon>
        <taxon>rosids</taxon>
        <taxon>fabids</taxon>
        <taxon>Fabales</taxon>
        <taxon>Fabaceae</taxon>
        <taxon>Papilionoideae</taxon>
        <taxon>50 kb inversion clade</taxon>
        <taxon>NPAAA clade</taxon>
        <taxon>indigoferoid/millettioid clade</taxon>
        <taxon>Phaseoleae</taxon>
        <taxon>Mucuna</taxon>
    </lineage>
</organism>
<dbReference type="Proteomes" id="UP000257109">
    <property type="component" value="Unassembled WGS sequence"/>
</dbReference>
<accession>A0A371FGP4</accession>
<proteinExistence type="predicted"/>
<evidence type="ECO:0000313" key="1">
    <source>
        <dbReference type="EMBL" id="RDX77452.1"/>
    </source>
</evidence>
<keyword evidence="2" id="KW-1185">Reference proteome</keyword>